<sequence length="44" mass="5194">MRIGDPFTMREGKWIGAKLGFFNTRTAKKNDAAFFDIDWIHFEN</sequence>
<accession>A0ABV1FVA1</accession>
<name>A0ABV1FVA1_9BACT</name>
<keyword evidence="2" id="KW-1185">Reference proteome</keyword>
<reference evidence="1 2" key="1">
    <citation type="submission" date="2024-04" db="EMBL/GenBank/DDBJ databases">
        <title>Human intestinal bacterial collection.</title>
        <authorList>
            <person name="Pauvert C."/>
            <person name="Hitch T.C.A."/>
            <person name="Clavel T."/>
        </authorList>
    </citation>
    <scope>NUCLEOTIDE SEQUENCE [LARGE SCALE GENOMIC DNA]</scope>
    <source>
        <strain evidence="1 2">CLA-AA-H174</strain>
    </source>
</reference>
<evidence type="ECO:0000313" key="2">
    <source>
        <dbReference type="Proteomes" id="UP001465717"/>
    </source>
</evidence>
<dbReference type="EMBL" id="JBBNGE010000003">
    <property type="protein sequence ID" value="MEQ2506988.1"/>
    <property type="molecule type" value="Genomic_DNA"/>
</dbReference>
<dbReference type="Gene3D" id="2.60.120.200">
    <property type="match status" value="1"/>
</dbReference>
<dbReference type="RefSeq" id="WP_349225437.1">
    <property type="nucleotide sequence ID" value="NZ_JBBNFG020000007.1"/>
</dbReference>
<proteinExistence type="predicted"/>
<gene>
    <name evidence="1" type="ORF">AAAT87_01680</name>
</gene>
<comment type="caution">
    <text evidence="1">The sequence shown here is derived from an EMBL/GenBank/DDBJ whole genome shotgun (WGS) entry which is preliminary data.</text>
</comment>
<organism evidence="1 2">
    <name type="scientific">Segatella sinensis</name>
    <dbReference type="NCBI Taxonomy" id="3085167"/>
    <lineage>
        <taxon>Bacteria</taxon>
        <taxon>Pseudomonadati</taxon>
        <taxon>Bacteroidota</taxon>
        <taxon>Bacteroidia</taxon>
        <taxon>Bacteroidales</taxon>
        <taxon>Prevotellaceae</taxon>
        <taxon>Segatella</taxon>
    </lineage>
</organism>
<dbReference type="Proteomes" id="UP001465717">
    <property type="component" value="Unassembled WGS sequence"/>
</dbReference>
<evidence type="ECO:0000313" key="1">
    <source>
        <dbReference type="EMBL" id="MEQ2506988.1"/>
    </source>
</evidence>
<protein>
    <submittedName>
        <fullName evidence="1">Uncharacterized protein</fullName>
    </submittedName>
</protein>